<gene>
    <name evidence="2" type="ORF">ICP22011A_0036</name>
</gene>
<reference evidence="3" key="1">
    <citation type="journal article" date="2014" name="Elife">
        <title>Evolutionary consequences of intra-patient phage predation on microbial populations.</title>
        <authorList>
            <person name="Seed K.D."/>
            <person name="Yen M."/>
            <person name="Shapiro B.J."/>
            <person name="Hilaire I.J."/>
            <person name="Charles R.C."/>
            <person name="Teng J.E."/>
            <person name="Ivers L.C."/>
            <person name="Boncy J."/>
            <person name="Harris J.B."/>
            <person name="Camilli A."/>
        </authorList>
    </citation>
    <scope>NUCLEOTIDE SEQUENCE [LARGE SCALE GENOMIC DNA]</scope>
</reference>
<organism evidence="2 3">
    <name type="scientific">Vibrio phage ICP2_2011_A</name>
    <dbReference type="NCBI Taxonomy" id="1529057"/>
    <lineage>
        <taxon>Viruses</taxon>
        <taxon>Duplodnaviria</taxon>
        <taxon>Heunggongvirae</taxon>
        <taxon>Uroviricota</taxon>
        <taxon>Caudoviricetes</taxon>
        <taxon>Zobellviridae</taxon>
        <taxon>Icepovirus</taxon>
        <taxon>Icepovirus bengalense</taxon>
    </lineage>
</organism>
<sequence length="197" mass="22534">MKSIRLNQQIRSEIVSNVLKAWAIENPKPECVGKPSKNTLLDAAYAQWKKDFQLDILFSCGLKDEILNKESYVSLRVVDEHGTEIIYEGMYFKNAGGKNERRPFLPTGALQLTTSSPVYIEWKKQHDEFILQYEQVKKWEQTRADKATEICAVLDSVNTTKQLLEAWPEIERFMPSGYVDPSKVQLPAILPTLPTGE</sequence>
<accession>A0A076G521</accession>
<dbReference type="InterPro" id="IPR040835">
    <property type="entry name" value="Nmad5"/>
</dbReference>
<name>A0A076G521_9CAUD</name>
<dbReference type="EMBL" id="KM224878">
    <property type="protein sequence ID" value="AII27080.1"/>
    <property type="molecule type" value="Genomic_DNA"/>
</dbReference>
<dbReference type="Pfam" id="PF18757">
    <property type="entry name" value="Nmad5"/>
    <property type="match status" value="1"/>
</dbReference>
<evidence type="ECO:0000259" key="1">
    <source>
        <dbReference type="Pfam" id="PF18757"/>
    </source>
</evidence>
<evidence type="ECO:0000313" key="3">
    <source>
        <dbReference type="Proteomes" id="UP000028661"/>
    </source>
</evidence>
<evidence type="ECO:0000313" key="2">
    <source>
        <dbReference type="EMBL" id="AII27080.1"/>
    </source>
</evidence>
<proteinExistence type="predicted"/>
<protein>
    <recommendedName>
        <fullName evidence="1">Nucleotide modification associated domain-containing protein</fullName>
    </recommendedName>
</protein>
<dbReference type="Proteomes" id="UP000028661">
    <property type="component" value="Segment"/>
</dbReference>
<feature type="domain" description="Nucleotide modification associated" evidence="1">
    <location>
        <begin position="4"/>
        <end position="189"/>
    </location>
</feature>